<dbReference type="STRING" id="1246637.MTBBW1_2100013"/>
<dbReference type="CDD" id="cd17546">
    <property type="entry name" value="REC_hyHK_CKI1_RcsC-like"/>
    <property type="match status" value="1"/>
</dbReference>
<feature type="modified residue" description="4-aspartylphosphate" evidence="13">
    <location>
        <position position="1114"/>
    </location>
</feature>
<dbReference type="InterPro" id="IPR003594">
    <property type="entry name" value="HATPase_dom"/>
</dbReference>
<evidence type="ECO:0000256" key="3">
    <source>
        <dbReference type="ARBA" id="ARBA00021495"/>
    </source>
</evidence>
<keyword evidence="7" id="KW-0547">Nucleotide-binding</keyword>
<evidence type="ECO:0000256" key="4">
    <source>
        <dbReference type="ARBA" id="ARBA00022500"/>
    </source>
</evidence>
<keyword evidence="6" id="KW-0808">Transferase</keyword>
<dbReference type="Pfam" id="PF01584">
    <property type="entry name" value="CheW"/>
    <property type="match status" value="2"/>
</dbReference>
<feature type="domain" description="CheW-like" evidence="17">
    <location>
        <begin position="907"/>
        <end position="1041"/>
    </location>
</feature>
<dbReference type="GO" id="GO:0000155">
    <property type="term" value="F:phosphorelay sensor kinase activity"/>
    <property type="evidence" value="ECO:0007669"/>
    <property type="project" value="InterPro"/>
</dbReference>
<dbReference type="InterPro" id="IPR036890">
    <property type="entry name" value="HATPase_C_sf"/>
</dbReference>
<dbReference type="InterPro" id="IPR051315">
    <property type="entry name" value="Bact_Chemotaxis_CheA"/>
</dbReference>
<name>A0A1W1HC58_9BACT</name>
<dbReference type="EC" id="2.7.13.3" evidence="2"/>
<feature type="domain" description="CheW-like" evidence="17">
    <location>
        <begin position="699"/>
        <end position="884"/>
    </location>
</feature>
<dbReference type="InterPro" id="IPR036641">
    <property type="entry name" value="HPT_dom_sf"/>
</dbReference>
<evidence type="ECO:0000256" key="6">
    <source>
        <dbReference type="ARBA" id="ARBA00022679"/>
    </source>
</evidence>
<dbReference type="SMART" id="SM00387">
    <property type="entry name" value="HATPase_c"/>
    <property type="match status" value="1"/>
</dbReference>
<evidence type="ECO:0000256" key="11">
    <source>
        <dbReference type="ARBA" id="ARBA00035100"/>
    </source>
</evidence>
<evidence type="ECO:0000256" key="13">
    <source>
        <dbReference type="PROSITE-ProRule" id="PRU00169"/>
    </source>
</evidence>
<evidence type="ECO:0000313" key="19">
    <source>
        <dbReference type="EMBL" id="SLM30074.1"/>
    </source>
</evidence>
<dbReference type="PROSITE" id="PS50109">
    <property type="entry name" value="HIS_KIN"/>
    <property type="match status" value="1"/>
</dbReference>
<evidence type="ECO:0000256" key="10">
    <source>
        <dbReference type="ARBA" id="ARBA00023012"/>
    </source>
</evidence>
<dbReference type="InterPro" id="IPR004358">
    <property type="entry name" value="Sig_transdc_His_kin-like_C"/>
</dbReference>
<evidence type="ECO:0000259" key="15">
    <source>
        <dbReference type="PROSITE" id="PS50109"/>
    </source>
</evidence>
<dbReference type="SUPFAM" id="SSF50341">
    <property type="entry name" value="CheW-like"/>
    <property type="match status" value="3"/>
</dbReference>
<feature type="compositionally biased region" description="Basic and acidic residues" evidence="14">
    <location>
        <begin position="390"/>
        <end position="421"/>
    </location>
</feature>
<evidence type="ECO:0000256" key="9">
    <source>
        <dbReference type="ARBA" id="ARBA00022840"/>
    </source>
</evidence>
<dbReference type="Gene3D" id="1.20.120.160">
    <property type="entry name" value="HPT domain"/>
    <property type="match status" value="1"/>
</dbReference>
<evidence type="ECO:0000256" key="8">
    <source>
        <dbReference type="ARBA" id="ARBA00022777"/>
    </source>
</evidence>
<dbReference type="InterPro" id="IPR004105">
    <property type="entry name" value="CheA-like_dim"/>
</dbReference>
<dbReference type="SMART" id="SM00448">
    <property type="entry name" value="REC"/>
    <property type="match status" value="1"/>
</dbReference>
<keyword evidence="20" id="KW-1185">Reference proteome</keyword>
<dbReference type="SMART" id="SM00260">
    <property type="entry name" value="CheW"/>
    <property type="match status" value="1"/>
</dbReference>
<protein>
    <recommendedName>
        <fullName evidence="3">Chemotaxis protein CheA</fullName>
        <ecNumber evidence="2">2.7.13.3</ecNumber>
    </recommendedName>
</protein>
<evidence type="ECO:0000256" key="1">
    <source>
        <dbReference type="ARBA" id="ARBA00000085"/>
    </source>
</evidence>
<evidence type="ECO:0000256" key="7">
    <source>
        <dbReference type="ARBA" id="ARBA00022741"/>
    </source>
</evidence>
<dbReference type="InterPro" id="IPR005467">
    <property type="entry name" value="His_kinase_dom"/>
</dbReference>
<dbReference type="PRINTS" id="PR00344">
    <property type="entry name" value="BCTRLSENSOR"/>
</dbReference>
<dbReference type="InterPro" id="IPR037006">
    <property type="entry name" value="CheA-like_homodim_sf"/>
</dbReference>
<dbReference type="RefSeq" id="WP_080807459.1">
    <property type="nucleotide sequence ID" value="NZ_LT828557.1"/>
</dbReference>
<dbReference type="SUPFAM" id="SSF47384">
    <property type="entry name" value="Homodimeric domain of signal transducing histidine kinase"/>
    <property type="match status" value="1"/>
</dbReference>
<gene>
    <name evidence="19" type="ORF">MTBBW1_2100013</name>
</gene>
<dbReference type="AlphaFoldDB" id="A0A1W1HC58"/>
<sequence length="1191" mass="132737">MMDQDELIAVFVEESIQHLESIEPDLLTMEQDLDNIDPDRVNGIFRAVHSIKGASGFFGLHKIGTLSHVMENLLSLLREEKMSVTTEFIDALFSGIDALRTMFDDVGNSEQIDIETQIDQLTSLLNASTSNPLTFNTSPLSSLPLTHATSNPSPLNQSESEVSESNSLATDPLATSHDSTTDKIGTDKAGTDKIGTDKAGTDKAGTDKGGKEVVMHQKSVGNKNAQGCQGITLESKIVTVKEKAETGKHSRTFDIPENMLDRFLKNGQWLYTITVYVKKDLTDKGKTPLDLINAIVSTGELIESRLDIDSIHGLLDCLDNEITFVFAFATILEKEFLPLALDIPEEQIQVIDTGQSHSLSQIETSTQIESQTIIEETIEAEPKGQIVEKTETEPKEQIEAKTEKKLQTPAESKTETEPKARLERKKQIVPNISMEKELKTSHPIQTEEKIRVGVTFLNDLVNLAGEMVLGRNQLNQITMPLVKETPGLNSVIQHISRITTEMQEKIMQMRMQPVSMIFGKFQRVVRDLAKKLNKEIKLVTHGEDVELDKSIIEALSDPLTHLIRNSVDHGIESPEDREKAGKPRQGSIQLKAYHQAGHVYIDIIDDGGGIDCTLVGEKAVEKELITREQMEEMGEKELASLIFKPGFSTAKQISAVSGRGVGMDVVMTNIKQLGGTVDIESTLLEGTTISLVLPLTLAIVSGLVIRTAGQHFILPEANIDELVRIKPDEIESRIDYIQNSCVLRLREMLLPLISLGDVLGLNHNSFVIKSDNSGKDQIEKEKQIKQHRYTTKQPTKNKQIQISKQTDPMRVAKQTDPMRVLVIKHGNSQFGLQVDAVENIEEIVVKPLPRYLKNQKCFSGASIMGNGSVSLILDAAGLFEKAKLHHIDLDRYRKKNRVDTRQDGKDIQTLLLFTNNTSERFALPLELISRIERIKASSIESIKDEQYLQYQGQKLRLVFLEDYLPVSRPERSPDDTIGVIVPKQMKHPMGIVIHLVEGTINAVVDIDTRSIMAPGLFGSAILENKITLLPDMYRLFELAAPEWYLHRSVLKGKGDGNEGRDKTQKILIVEDTPFFRMIEKDYLTSSGYDVLEAENGRQALSILSEQAVDGVILDIIMPEMDGWQTIRAIRADSRLKDLPVMAVTSLAEDIDPGEGLKAGFTQWEAKLNKERLLEKLAHMLKQGAKHEKEVA</sequence>
<accession>A0A1W1HC58</accession>
<dbReference type="Gene3D" id="2.30.30.40">
    <property type="entry name" value="SH3 Domains"/>
    <property type="match status" value="1"/>
</dbReference>
<dbReference type="SMART" id="SM00073">
    <property type="entry name" value="HPT"/>
    <property type="match status" value="1"/>
</dbReference>
<feature type="region of interest" description="Disordered" evidence="14">
    <location>
        <begin position="390"/>
        <end position="425"/>
    </location>
</feature>
<evidence type="ECO:0000256" key="5">
    <source>
        <dbReference type="ARBA" id="ARBA00022553"/>
    </source>
</evidence>
<comment type="catalytic activity">
    <reaction evidence="1">
        <text>ATP + protein L-histidine = ADP + protein N-phospho-L-histidine.</text>
        <dbReference type="EC" id="2.7.13.3"/>
    </reaction>
</comment>
<comment type="function">
    <text evidence="11">Involved in the transmission of sensory signals from the chemoreceptors to the flagellar motors. CheA is autophosphorylated; it can transfer its phosphate group to either CheB or CheY.</text>
</comment>
<dbReference type="PROSITE" id="PS50894">
    <property type="entry name" value="HPT"/>
    <property type="match status" value="1"/>
</dbReference>
<feature type="compositionally biased region" description="Basic and acidic residues" evidence="14">
    <location>
        <begin position="179"/>
        <end position="209"/>
    </location>
</feature>
<dbReference type="PANTHER" id="PTHR43395:SF10">
    <property type="entry name" value="CHEMOTAXIS PROTEIN CHEA"/>
    <property type="match status" value="1"/>
</dbReference>
<feature type="region of interest" description="Disordered" evidence="14">
    <location>
        <begin position="144"/>
        <end position="209"/>
    </location>
</feature>
<evidence type="ECO:0000256" key="2">
    <source>
        <dbReference type="ARBA" id="ARBA00012438"/>
    </source>
</evidence>
<dbReference type="OrthoDB" id="9803176at2"/>
<feature type="domain" description="Response regulatory" evidence="16">
    <location>
        <begin position="1065"/>
        <end position="1181"/>
    </location>
</feature>
<dbReference type="Pfam" id="PF02895">
    <property type="entry name" value="H-kinase_dim"/>
    <property type="match status" value="1"/>
</dbReference>
<keyword evidence="8 19" id="KW-0418">Kinase</keyword>
<dbReference type="Gene3D" id="3.30.565.10">
    <property type="entry name" value="Histidine kinase-like ATPase, C-terminal domain"/>
    <property type="match status" value="1"/>
</dbReference>
<dbReference type="Gene3D" id="3.40.50.2300">
    <property type="match status" value="1"/>
</dbReference>
<feature type="compositionally biased region" description="Low complexity" evidence="14">
    <location>
        <begin position="158"/>
        <end position="167"/>
    </location>
</feature>
<dbReference type="CDD" id="cd00088">
    <property type="entry name" value="HPT"/>
    <property type="match status" value="1"/>
</dbReference>
<reference evidence="19 20" key="1">
    <citation type="submission" date="2017-03" db="EMBL/GenBank/DDBJ databases">
        <authorList>
            <person name="Afonso C.L."/>
            <person name="Miller P.J."/>
            <person name="Scott M.A."/>
            <person name="Spackman E."/>
            <person name="Goraichik I."/>
            <person name="Dimitrov K.M."/>
            <person name="Suarez D.L."/>
            <person name="Swayne D.E."/>
        </authorList>
    </citation>
    <scope>NUCLEOTIDE SEQUENCE [LARGE SCALE GENOMIC DNA]</scope>
    <source>
        <strain evidence="19">PRJEB14757</strain>
    </source>
</reference>
<dbReference type="Pfam" id="PF01627">
    <property type="entry name" value="Hpt"/>
    <property type="match status" value="1"/>
</dbReference>
<feature type="domain" description="HPt" evidence="18">
    <location>
        <begin position="1"/>
        <end position="106"/>
    </location>
</feature>
<dbReference type="InterPro" id="IPR036061">
    <property type="entry name" value="CheW-like_dom_sf"/>
</dbReference>
<dbReference type="InterPro" id="IPR001789">
    <property type="entry name" value="Sig_transdc_resp-reg_receiver"/>
</dbReference>
<evidence type="ECO:0000256" key="12">
    <source>
        <dbReference type="PROSITE-ProRule" id="PRU00110"/>
    </source>
</evidence>
<keyword evidence="10" id="KW-0902">Two-component regulatory system</keyword>
<evidence type="ECO:0000313" key="20">
    <source>
        <dbReference type="Proteomes" id="UP000191931"/>
    </source>
</evidence>
<feature type="modified residue" description="Phosphohistidine" evidence="12">
    <location>
        <position position="49"/>
    </location>
</feature>
<dbReference type="Proteomes" id="UP000191931">
    <property type="component" value="Unassembled WGS sequence"/>
</dbReference>
<dbReference type="SUPFAM" id="SSF55874">
    <property type="entry name" value="ATPase domain of HSP90 chaperone/DNA topoisomerase II/histidine kinase"/>
    <property type="match status" value="1"/>
</dbReference>
<dbReference type="EMBL" id="FWEV01000125">
    <property type="protein sequence ID" value="SLM30074.1"/>
    <property type="molecule type" value="Genomic_DNA"/>
</dbReference>
<dbReference type="PROSITE" id="PS50110">
    <property type="entry name" value="RESPONSE_REGULATORY"/>
    <property type="match status" value="1"/>
</dbReference>
<feature type="domain" description="Histidine kinase" evidence="15">
    <location>
        <begin position="445"/>
        <end position="697"/>
    </location>
</feature>
<evidence type="ECO:0000259" key="18">
    <source>
        <dbReference type="PROSITE" id="PS50894"/>
    </source>
</evidence>
<organism evidence="19 20">
    <name type="scientific">Desulfamplus magnetovallimortis</name>
    <dbReference type="NCBI Taxonomy" id="1246637"/>
    <lineage>
        <taxon>Bacteria</taxon>
        <taxon>Pseudomonadati</taxon>
        <taxon>Thermodesulfobacteriota</taxon>
        <taxon>Desulfobacteria</taxon>
        <taxon>Desulfobacterales</taxon>
        <taxon>Desulfobacteraceae</taxon>
        <taxon>Desulfamplus</taxon>
    </lineage>
</organism>
<evidence type="ECO:0000259" key="17">
    <source>
        <dbReference type="PROSITE" id="PS50851"/>
    </source>
</evidence>
<dbReference type="InterPro" id="IPR008207">
    <property type="entry name" value="Sig_transdc_His_kin_Hpt_dom"/>
</dbReference>
<dbReference type="PROSITE" id="PS50851">
    <property type="entry name" value="CHEW"/>
    <property type="match status" value="2"/>
</dbReference>
<dbReference type="FunFam" id="3.30.565.10:FF:000016">
    <property type="entry name" value="Chemotaxis protein CheA, putative"/>
    <property type="match status" value="1"/>
</dbReference>
<evidence type="ECO:0000256" key="14">
    <source>
        <dbReference type="SAM" id="MobiDB-lite"/>
    </source>
</evidence>
<dbReference type="Pfam" id="PF02518">
    <property type="entry name" value="HATPase_c"/>
    <property type="match status" value="1"/>
</dbReference>
<proteinExistence type="predicted"/>
<dbReference type="Pfam" id="PF00072">
    <property type="entry name" value="Response_reg"/>
    <property type="match status" value="1"/>
</dbReference>
<dbReference type="InterPro" id="IPR036097">
    <property type="entry name" value="HisK_dim/P_sf"/>
</dbReference>
<evidence type="ECO:0000259" key="16">
    <source>
        <dbReference type="PROSITE" id="PS50110"/>
    </source>
</evidence>
<dbReference type="PANTHER" id="PTHR43395">
    <property type="entry name" value="SENSOR HISTIDINE KINASE CHEA"/>
    <property type="match status" value="1"/>
</dbReference>
<keyword evidence="5 13" id="KW-0597">Phosphoprotein</keyword>
<dbReference type="InterPro" id="IPR011006">
    <property type="entry name" value="CheY-like_superfamily"/>
</dbReference>
<dbReference type="SMART" id="SM01231">
    <property type="entry name" value="H-kinase_dim"/>
    <property type="match status" value="1"/>
</dbReference>
<keyword evidence="4" id="KW-0145">Chemotaxis</keyword>
<dbReference type="SUPFAM" id="SSF52172">
    <property type="entry name" value="CheY-like"/>
    <property type="match status" value="1"/>
</dbReference>
<dbReference type="SUPFAM" id="SSF47226">
    <property type="entry name" value="Histidine-containing phosphotransfer domain, HPT domain"/>
    <property type="match status" value="1"/>
</dbReference>
<feature type="compositionally biased region" description="Polar residues" evidence="14">
    <location>
        <begin position="144"/>
        <end position="157"/>
    </location>
</feature>
<dbReference type="GO" id="GO:0005737">
    <property type="term" value="C:cytoplasm"/>
    <property type="evidence" value="ECO:0007669"/>
    <property type="project" value="InterPro"/>
</dbReference>
<dbReference type="GO" id="GO:0006935">
    <property type="term" value="P:chemotaxis"/>
    <property type="evidence" value="ECO:0007669"/>
    <property type="project" value="InterPro"/>
</dbReference>
<keyword evidence="9" id="KW-0067">ATP-binding</keyword>
<dbReference type="InterPro" id="IPR002545">
    <property type="entry name" value="CheW-lke_dom"/>
</dbReference>
<dbReference type="Gene3D" id="1.10.287.560">
    <property type="entry name" value="Histidine kinase CheA-like, homodimeric domain"/>
    <property type="match status" value="1"/>
</dbReference>